<accession>A0ABN9RC25</accession>
<feature type="compositionally biased region" description="Basic and acidic residues" evidence="1">
    <location>
        <begin position="155"/>
        <end position="168"/>
    </location>
</feature>
<feature type="region of interest" description="Disordered" evidence="1">
    <location>
        <begin position="155"/>
        <end position="175"/>
    </location>
</feature>
<evidence type="ECO:0000313" key="2">
    <source>
        <dbReference type="EMBL" id="CAK0816525.1"/>
    </source>
</evidence>
<proteinExistence type="predicted"/>
<name>A0ABN9RC25_9DINO</name>
<gene>
    <name evidence="2" type="ORF">PCOR1329_LOCUS19465</name>
</gene>
<sequence length="175" mass="18783">GGSPGPAAAPAAAPAEGGRERKPLRPGGRARGRSRGRAHNASALSGGPSVGALSCSAQSLAEMASLGSLGSLCAGARPRMVQLRKVRSQPTLAPLKPSWDSRHHVLVTPGNRLEEMVHQTTSVDTHHKSRLALSMEMLEREVPIQVWMQQQMAEKKKVEARADIRSQESEDDDDW</sequence>
<feature type="region of interest" description="Disordered" evidence="1">
    <location>
        <begin position="1"/>
        <end position="52"/>
    </location>
</feature>
<organism evidence="2 3">
    <name type="scientific">Prorocentrum cordatum</name>
    <dbReference type="NCBI Taxonomy" id="2364126"/>
    <lineage>
        <taxon>Eukaryota</taxon>
        <taxon>Sar</taxon>
        <taxon>Alveolata</taxon>
        <taxon>Dinophyceae</taxon>
        <taxon>Prorocentrales</taxon>
        <taxon>Prorocentraceae</taxon>
        <taxon>Prorocentrum</taxon>
    </lineage>
</organism>
<comment type="caution">
    <text evidence="2">The sequence shown here is derived from an EMBL/GenBank/DDBJ whole genome shotgun (WGS) entry which is preliminary data.</text>
</comment>
<feature type="compositionally biased region" description="Low complexity" evidence="1">
    <location>
        <begin position="1"/>
        <end position="16"/>
    </location>
</feature>
<evidence type="ECO:0000313" key="3">
    <source>
        <dbReference type="Proteomes" id="UP001189429"/>
    </source>
</evidence>
<protein>
    <recommendedName>
        <fullName evidence="4">Snurportin-1</fullName>
    </recommendedName>
</protein>
<evidence type="ECO:0008006" key="4">
    <source>
        <dbReference type="Google" id="ProtNLM"/>
    </source>
</evidence>
<dbReference type="Proteomes" id="UP001189429">
    <property type="component" value="Unassembled WGS sequence"/>
</dbReference>
<feature type="non-terminal residue" evidence="2">
    <location>
        <position position="1"/>
    </location>
</feature>
<keyword evidence="3" id="KW-1185">Reference proteome</keyword>
<feature type="compositionally biased region" description="Basic residues" evidence="1">
    <location>
        <begin position="24"/>
        <end position="38"/>
    </location>
</feature>
<dbReference type="EMBL" id="CAUYUJ010006222">
    <property type="protein sequence ID" value="CAK0816525.1"/>
    <property type="molecule type" value="Genomic_DNA"/>
</dbReference>
<reference evidence="2" key="1">
    <citation type="submission" date="2023-10" db="EMBL/GenBank/DDBJ databases">
        <authorList>
            <person name="Chen Y."/>
            <person name="Shah S."/>
            <person name="Dougan E. K."/>
            <person name="Thang M."/>
            <person name="Chan C."/>
        </authorList>
    </citation>
    <scope>NUCLEOTIDE SEQUENCE [LARGE SCALE GENOMIC DNA]</scope>
</reference>
<evidence type="ECO:0000256" key="1">
    <source>
        <dbReference type="SAM" id="MobiDB-lite"/>
    </source>
</evidence>